<dbReference type="PANTHER" id="PTHR43046">
    <property type="entry name" value="GDP-MANNOSE MANNOSYL HYDROLASE"/>
    <property type="match status" value="1"/>
</dbReference>
<evidence type="ECO:0000256" key="2">
    <source>
        <dbReference type="ARBA" id="ARBA00022801"/>
    </source>
</evidence>
<sequence>MSRIRTAATGLVVRAGQVLLVKGNWPQPDTWLPPGGGQNLGEPLHRTVEREVLEETGVTVRAGQLLFLREHIPANHEDGSIAYDRNHRVDALFWCEVVSEPSKLGGSIPDPTHTGVEWVPLDKVRELRMIPLYLRDQLTDVVAQAAAGTWQTMYLGDMA</sequence>
<dbReference type="InterPro" id="IPR000086">
    <property type="entry name" value="NUDIX_hydrolase_dom"/>
</dbReference>
<gene>
    <name evidence="4" type="ORF">GCM10010347_64310</name>
</gene>
<comment type="caution">
    <text evidence="4">The sequence shown here is derived from an EMBL/GenBank/DDBJ whole genome shotgun (WGS) entry which is preliminary data.</text>
</comment>
<dbReference type="PROSITE" id="PS51462">
    <property type="entry name" value="NUDIX"/>
    <property type="match status" value="1"/>
</dbReference>
<keyword evidence="2" id="KW-0378">Hydrolase</keyword>
<evidence type="ECO:0000256" key="1">
    <source>
        <dbReference type="ARBA" id="ARBA00001946"/>
    </source>
</evidence>
<name>A0ABQ3F4T1_9ACTN</name>
<dbReference type="SUPFAM" id="SSF55811">
    <property type="entry name" value="Nudix"/>
    <property type="match status" value="1"/>
</dbReference>
<protein>
    <submittedName>
        <fullName evidence="4">NUDIX domain-containing protein</fullName>
    </submittedName>
</protein>
<evidence type="ECO:0000313" key="5">
    <source>
        <dbReference type="Proteomes" id="UP000642673"/>
    </source>
</evidence>
<dbReference type="Gene3D" id="3.90.79.10">
    <property type="entry name" value="Nucleoside Triphosphate Pyrophosphohydrolase"/>
    <property type="match status" value="1"/>
</dbReference>
<dbReference type="Proteomes" id="UP000642673">
    <property type="component" value="Unassembled WGS sequence"/>
</dbReference>
<dbReference type="InterPro" id="IPR020084">
    <property type="entry name" value="NUDIX_hydrolase_CS"/>
</dbReference>
<reference evidence="5" key="1">
    <citation type="journal article" date="2019" name="Int. J. Syst. Evol. Microbiol.">
        <title>The Global Catalogue of Microorganisms (GCM) 10K type strain sequencing project: providing services to taxonomists for standard genome sequencing and annotation.</title>
        <authorList>
            <consortium name="The Broad Institute Genomics Platform"/>
            <consortium name="The Broad Institute Genome Sequencing Center for Infectious Disease"/>
            <person name="Wu L."/>
            <person name="Ma J."/>
        </authorList>
    </citation>
    <scope>NUCLEOTIDE SEQUENCE [LARGE SCALE GENOMIC DNA]</scope>
    <source>
        <strain evidence="5">JCM 4738</strain>
    </source>
</reference>
<dbReference type="PANTHER" id="PTHR43046:SF14">
    <property type="entry name" value="MUTT_NUDIX FAMILY PROTEIN"/>
    <property type="match status" value="1"/>
</dbReference>
<dbReference type="PROSITE" id="PS00893">
    <property type="entry name" value="NUDIX_BOX"/>
    <property type="match status" value="1"/>
</dbReference>
<comment type="cofactor">
    <cofactor evidence="1">
        <name>Mg(2+)</name>
        <dbReference type="ChEBI" id="CHEBI:18420"/>
    </cofactor>
</comment>
<dbReference type="InterPro" id="IPR015797">
    <property type="entry name" value="NUDIX_hydrolase-like_dom_sf"/>
</dbReference>
<evidence type="ECO:0000313" key="4">
    <source>
        <dbReference type="EMBL" id="GHB84522.1"/>
    </source>
</evidence>
<accession>A0ABQ3F4T1</accession>
<organism evidence="4 5">
    <name type="scientific">Streptomyces cirratus</name>
    <dbReference type="NCBI Taxonomy" id="68187"/>
    <lineage>
        <taxon>Bacteria</taxon>
        <taxon>Bacillati</taxon>
        <taxon>Actinomycetota</taxon>
        <taxon>Actinomycetes</taxon>
        <taxon>Kitasatosporales</taxon>
        <taxon>Streptomycetaceae</taxon>
        <taxon>Streptomyces</taxon>
    </lineage>
</organism>
<feature type="domain" description="Nudix hydrolase" evidence="3">
    <location>
        <begin position="2"/>
        <end position="143"/>
    </location>
</feature>
<evidence type="ECO:0000259" key="3">
    <source>
        <dbReference type="PROSITE" id="PS51462"/>
    </source>
</evidence>
<dbReference type="RefSeq" id="WP_190187764.1">
    <property type="nucleotide sequence ID" value="NZ_BMVP01000026.1"/>
</dbReference>
<dbReference type="EMBL" id="BMVP01000026">
    <property type="protein sequence ID" value="GHB84522.1"/>
    <property type="molecule type" value="Genomic_DNA"/>
</dbReference>
<keyword evidence="5" id="KW-1185">Reference proteome</keyword>
<proteinExistence type="predicted"/>
<dbReference type="Pfam" id="PF00293">
    <property type="entry name" value="NUDIX"/>
    <property type="match status" value="1"/>
</dbReference>